<dbReference type="EMBL" id="JAOPGA020001068">
    <property type="protein sequence ID" value="KAL0484777.1"/>
    <property type="molecule type" value="Genomic_DNA"/>
</dbReference>
<reference evidence="1 2" key="1">
    <citation type="submission" date="2024-03" db="EMBL/GenBank/DDBJ databases">
        <title>The Acrasis kona genome and developmental transcriptomes reveal deep origins of eukaryotic multicellular pathways.</title>
        <authorList>
            <person name="Sheikh S."/>
            <person name="Fu C.-J."/>
            <person name="Brown M.W."/>
            <person name="Baldauf S.L."/>
        </authorList>
    </citation>
    <scope>NUCLEOTIDE SEQUENCE [LARGE SCALE GENOMIC DNA]</scope>
    <source>
        <strain evidence="1 2">ATCC MYA-3509</strain>
    </source>
</reference>
<dbReference type="AlphaFoldDB" id="A0AAW2Z7W5"/>
<name>A0AAW2Z7W5_9EUKA</name>
<evidence type="ECO:0000313" key="2">
    <source>
        <dbReference type="Proteomes" id="UP001431209"/>
    </source>
</evidence>
<keyword evidence="2" id="KW-1185">Reference proteome</keyword>
<proteinExistence type="predicted"/>
<comment type="caution">
    <text evidence="1">The sequence shown here is derived from an EMBL/GenBank/DDBJ whole genome shotgun (WGS) entry which is preliminary data.</text>
</comment>
<accession>A0AAW2Z7W5</accession>
<organism evidence="1 2">
    <name type="scientific">Acrasis kona</name>
    <dbReference type="NCBI Taxonomy" id="1008807"/>
    <lineage>
        <taxon>Eukaryota</taxon>
        <taxon>Discoba</taxon>
        <taxon>Heterolobosea</taxon>
        <taxon>Tetramitia</taxon>
        <taxon>Eutetramitia</taxon>
        <taxon>Acrasidae</taxon>
        <taxon>Acrasis</taxon>
    </lineage>
</organism>
<dbReference type="Proteomes" id="UP001431209">
    <property type="component" value="Unassembled WGS sequence"/>
</dbReference>
<evidence type="ECO:0000313" key="1">
    <source>
        <dbReference type="EMBL" id="KAL0484777.1"/>
    </source>
</evidence>
<sequence length="144" mass="15448">MSLVNNIAQGAVGGAQYGAVNAGINSVMSRGKRSGGFRNNMKTGAKYGAMNAGLNTAQNKILGQPRGFVDRGVRDGVNWSIQQRVMGGRPNVKDNITRGVAMGAIGKVLPRTRGKGIVGHVENQVRWNLQNKAYDGIKRRITKK</sequence>
<protein>
    <submittedName>
        <fullName evidence="1">OmpH</fullName>
    </submittedName>
</protein>
<gene>
    <name evidence="1" type="ORF">AKO1_003676</name>
</gene>